<accession>A0A8S5QNW4</accession>
<protein>
    <submittedName>
        <fullName evidence="2">Uncharacterized protein</fullName>
    </submittedName>
</protein>
<proteinExistence type="predicted"/>
<sequence>MFNSGSMPSLSDIAAVTGNNRDGNGFMDGNSCWWILIVLFFCVFGGFGGGWNNGYGNGGGYVATAATQADIQRGFDNQSVMNKLNGLENGLCDGFYAMNTAVMTGTNQVQNAIQQASTANLQNTYMLQQSIQADTVANMQNTNTLASQLANCCCENREAIAQVRYDMATDTCAVTTAINQAAQNIMTNCNNNYRQLHDEIVANQIAAKDAKIAEQQAMINALNLAASQQAQNAYLVEQMKRCNANTCCGSASC</sequence>
<evidence type="ECO:0000313" key="2">
    <source>
        <dbReference type="EMBL" id="DAE20918.1"/>
    </source>
</evidence>
<keyword evidence="1" id="KW-0472">Membrane</keyword>
<name>A0A8S5QNW4_9CAUD</name>
<evidence type="ECO:0000256" key="1">
    <source>
        <dbReference type="SAM" id="Phobius"/>
    </source>
</evidence>
<organism evidence="2">
    <name type="scientific">Siphoviridae sp. ctgBD49</name>
    <dbReference type="NCBI Taxonomy" id="2826420"/>
    <lineage>
        <taxon>Viruses</taxon>
        <taxon>Duplodnaviria</taxon>
        <taxon>Heunggongvirae</taxon>
        <taxon>Uroviricota</taxon>
        <taxon>Caudoviricetes</taxon>
    </lineage>
</organism>
<feature type="transmembrane region" description="Helical" evidence="1">
    <location>
        <begin position="33"/>
        <end position="51"/>
    </location>
</feature>
<keyword evidence="1" id="KW-1133">Transmembrane helix</keyword>
<keyword evidence="1" id="KW-0812">Transmembrane</keyword>
<reference evidence="2" key="1">
    <citation type="journal article" date="2021" name="Proc. Natl. Acad. Sci. U.S.A.">
        <title>A Catalog of Tens of Thousands of Viruses from Human Metagenomes Reveals Hidden Associations with Chronic Diseases.</title>
        <authorList>
            <person name="Tisza M.J."/>
            <person name="Buck C.B."/>
        </authorList>
    </citation>
    <scope>NUCLEOTIDE SEQUENCE</scope>
    <source>
        <strain evidence="2">CtgBD49</strain>
    </source>
</reference>
<dbReference type="EMBL" id="BK015703">
    <property type="protein sequence ID" value="DAE20918.1"/>
    <property type="molecule type" value="Genomic_DNA"/>
</dbReference>